<reference evidence="1 2" key="1">
    <citation type="submission" date="2020-05" db="EMBL/GenBank/DDBJ databases">
        <title>Complete genome sequence of Deefgea sp. D17.</title>
        <authorList>
            <person name="Bae J.-W."/>
            <person name="Han J.E."/>
        </authorList>
    </citation>
    <scope>NUCLEOTIDE SEQUENCE [LARGE SCALE GENOMIC DNA]</scope>
    <source>
        <strain evidence="1 2">D17</strain>
    </source>
</reference>
<dbReference type="EMBL" id="CP054143">
    <property type="protein sequence ID" value="QKJ66177.1"/>
    <property type="molecule type" value="Genomic_DNA"/>
</dbReference>
<dbReference type="RefSeq" id="WP_173532681.1">
    <property type="nucleotide sequence ID" value="NZ_CP054143.1"/>
</dbReference>
<keyword evidence="2" id="KW-1185">Reference proteome</keyword>
<organism evidence="1 2">
    <name type="scientific">Deefgea piscis</name>
    <dbReference type="NCBI Taxonomy" id="2739061"/>
    <lineage>
        <taxon>Bacteria</taxon>
        <taxon>Pseudomonadati</taxon>
        <taxon>Pseudomonadota</taxon>
        <taxon>Betaproteobacteria</taxon>
        <taxon>Neisseriales</taxon>
        <taxon>Chitinibacteraceae</taxon>
        <taxon>Deefgea</taxon>
    </lineage>
</organism>
<evidence type="ECO:0000313" key="2">
    <source>
        <dbReference type="Proteomes" id="UP000504844"/>
    </source>
</evidence>
<dbReference type="AlphaFoldDB" id="A0A6M8SWP8"/>
<sequence>MEVNIFKSMSNPSKCLVLPVDIDVDQSQLPIDDKDYEKVYFLRTRTLSIGNDNVSFDPATALAALQHQGFYLFQL</sequence>
<accession>A0A6M8SWP8</accession>
<proteinExistence type="predicted"/>
<evidence type="ECO:0000313" key="1">
    <source>
        <dbReference type="EMBL" id="QKJ66177.1"/>
    </source>
</evidence>
<name>A0A6M8SWP8_9NEIS</name>
<protein>
    <submittedName>
        <fullName evidence="1">Uncharacterized protein</fullName>
    </submittedName>
</protein>
<gene>
    <name evidence="1" type="ORF">HQN60_05300</name>
</gene>
<dbReference type="KEGG" id="dee:HQN60_05300"/>
<dbReference type="Proteomes" id="UP000504844">
    <property type="component" value="Chromosome"/>
</dbReference>